<evidence type="ECO:0000313" key="11">
    <source>
        <dbReference type="EMBL" id="KAK0704039.1"/>
    </source>
</evidence>
<dbReference type="CDD" id="cd11058">
    <property type="entry name" value="CYP60B-like"/>
    <property type="match status" value="1"/>
</dbReference>
<evidence type="ECO:0000256" key="7">
    <source>
        <dbReference type="ARBA" id="ARBA00023033"/>
    </source>
</evidence>
<evidence type="ECO:0000256" key="6">
    <source>
        <dbReference type="ARBA" id="ARBA00023004"/>
    </source>
</evidence>
<dbReference type="GO" id="GO:0005506">
    <property type="term" value="F:iron ion binding"/>
    <property type="evidence" value="ECO:0007669"/>
    <property type="project" value="InterPro"/>
</dbReference>
<evidence type="ECO:0000256" key="1">
    <source>
        <dbReference type="ARBA" id="ARBA00001971"/>
    </source>
</evidence>
<dbReference type="Proteomes" id="UP001172101">
    <property type="component" value="Unassembled WGS sequence"/>
</dbReference>
<dbReference type="SUPFAM" id="SSF48264">
    <property type="entry name" value="Cytochrome P450"/>
    <property type="match status" value="1"/>
</dbReference>
<keyword evidence="7 9" id="KW-0503">Monooxygenase</keyword>
<comment type="cofactor">
    <cofactor evidence="1 8">
        <name>heme</name>
        <dbReference type="ChEBI" id="CHEBI:30413"/>
    </cofactor>
</comment>
<dbReference type="Gene3D" id="1.10.630.10">
    <property type="entry name" value="Cytochrome P450"/>
    <property type="match status" value="1"/>
</dbReference>
<dbReference type="AlphaFoldDB" id="A0AA39ZUN0"/>
<keyword evidence="10" id="KW-0812">Transmembrane</keyword>
<keyword evidence="6 8" id="KW-0408">Iron</keyword>
<evidence type="ECO:0000256" key="10">
    <source>
        <dbReference type="SAM" id="Phobius"/>
    </source>
</evidence>
<reference evidence="11" key="1">
    <citation type="submission" date="2023-06" db="EMBL/GenBank/DDBJ databases">
        <title>Genome-scale phylogeny and comparative genomics of the fungal order Sordariales.</title>
        <authorList>
            <consortium name="Lawrence Berkeley National Laboratory"/>
            <person name="Hensen N."/>
            <person name="Bonometti L."/>
            <person name="Westerberg I."/>
            <person name="Brannstrom I.O."/>
            <person name="Guillou S."/>
            <person name="Cros-Aarteil S."/>
            <person name="Calhoun S."/>
            <person name="Haridas S."/>
            <person name="Kuo A."/>
            <person name="Mondo S."/>
            <person name="Pangilinan J."/>
            <person name="Riley R."/>
            <person name="LaButti K."/>
            <person name="Andreopoulos B."/>
            <person name="Lipzen A."/>
            <person name="Chen C."/>
            <person name="Yanf M."/>
            <person name="Daum C."/>
            <person name="Ng V."/>
            <person name="Clum A."/>
            <person name="Steindorff A."/>
            <person name="Ohm R."/>
            <person name="Martin F."/>
            <person name="Silar P."/>
            <person name="Natvig D."/>
            <person name="Lalanne C."/>
            <person name="Gautier V."/>
            <person name="Ament-velasquez S.L."/>
            <person name="Kruys A."/>
            <person name="Hutchinson M.I."/>
            <person name="Powell A.J."/>
            <person name="Barry K."/>
            <person name="Miller A.N."/>
            <person name="Grigoriev I.V."/>
            <person name="Debuchy R."/>
            <person name="Gladieux P."/>
            <person name="Thoren M.H."/>
            <person name="Johannesson H."/>
        </authorList>
    </citation>
    <scope>NUCLEOTIDE SEQUENCE</scope>
    <source>
        <strain evidence="11">SMH2392-1A</strain>
    </source>
</reference>
<organism evidence="11 12">
    <name type="scientific">Lasiosphaeria miniovina</name>
    <dbReference type="NCBI Taxonomy" id="1954250"/>
    <lineage>
        <taxon>Eukaryota</taxon>
        <taxon>Fungi</taxon>
        <taxon>Dikarya</taxon>
        <taxon>Ascomycota</taxon>
        <taxon>Pezizomycotina</taxon>
        <taxon>Sordariomycetes</taxon>
        <taxon>Sordariomycetidae</taxon>
        <taxon>Sordariales</taxon>
        <taxon>Lasiosphaeriaceae</taxon>
        <taxon>Lasiosphaeria</taxon>
    </lineage>
</organism>
<evidence type="ECO:0000256" key="9">
    <source>
        <dbReference type="RuleBase" id="RU000461"/>
    </source>
</evidence>
<dbReference type="PRINTS" id="PR00463">
    <property type="entry name" value="EP450I"/>
</dbReference>
<dbReference type="InterPro" id="IPR036396">
    <property type="entry name" value="Cyt_P450_sf"/>
</dbReference>
<dbReference type="GO" id="GO:0004497">
    <property type="term" value="F:monooxygenase activity"/>
    <property type="evidence" value="ECO:0007669"/>
    <property type="project" value="UniProtKB-KW"/>
</dbReference>
<evidence type="ECO:0000256" key="4">
    <source>
        <dbReference type="ARBA" id="ARBA00022723"/>
    </source>
</evidence>
<evidence type="ECO:0000256" key="2">
    <source>
        <dbReference type="ARBA" id="ARBA00010617"/>
    </source>
</evidence>
<dbReference type="EMBL" id="JAUIRO010000008">
    <property type="protein sequence ID" value="KAK0704039.1"/>
    <property type="molecule type" value="Genomic_DNA"/>
</dbReference>
<dbReference type="PRINTS" id="PR00385">
    <property type="entry name" value="P450"/>
</dbReference>
<comment type="caution">
    <text evidence="11">The sequence shown here is derived from an EMBL/GenBank/DDBJ whole genome shotgun (WGS) entry which is preliminary data.</text>
</comment>
<keyword evidence="10" id="KW-1133">Transmembrane helix</keyword>
<evidence type="ECO:0000256" key="8">
    <source>
        <dbReference type="PIRSR" id="PIRSR602401-1"/>
    </source>
</evidence>
<dbReference type="InterPro" id="IPR017972">
    <property type="entry name" value="Cyt_P450_CS"/>
</dbReference>
<dbReference type="GO" id="GO:0020037">
    <property type="term" value="F:heme binding"/>
    <property type="evidence" value="ECO:0007669"/>
    <property type="project" value="InterPro"/>
</dbReference>
<keyword evidence="3 8" id="KW-0349">Heme</keyword>
<dbReference type="GeneID" id="85330165"/>
<dbReference type="GO" id="GO:0016705">
    <property type="term" value="F:oxidoreductase activity, acting on paired donors, with incorporation or reduction of molecular oxygen"/>
    <property type="evidence" value="ECO:0007669"/>
    <property type="project" value="InterPro"/>
</dbReference>
<dbReference type="PANTHER" id="PTHR24305:SF230">
    <property type="entry name" value="P450, PUTATIVE (EUROFUNG)-RELATED"/>
    <property type="match status" value="1"/>
</dbReference>
<evidence type="ECO:0000256" key="5">
    <source>
        <dbReference type="ARBA" id="ARBA00023002"/>
    </source>
</evidence>
<keyword evidence="12" id="KW-1185">Reference proteome</keyword>
<comment type="similarity">
    <text evidence="2 9">Belongs to the cytochrome P450 family.</text>
</comment>
<feature type="binding site" description="axial binding residue" evidence="8">
    <location>
        <position position="466"/>
    </location>
    <ligand>
        <name>heme</name>
        <dbReference type="ChEBI" id="CHEBI:30413"/>
    </ligand>
    <ligandPart>
        <name>Fe</name>
        <dbReference type="ChEBI" id="CHEBI:18248"/>
    </ligandPart>
</feature>
<protein>
    <submittedName>
        <fullName evidence="11">Cytochrome P450</fullName>
    </submittedName>
</protein>
<dbReference type="PROSITE" id="PS00086">
    <property type="entry name" value="CYTOCHROME_P450"/>
    <property type="match status" value="1"/>
</dbReference>
<keyword evidence="10" id="KW-0472">Membrane</keyword>
<name>A0AA39ZUN0_9PEZI</name>
<dbReference type="InterPro" id="IPR050121">
    <property type="entry name" value="Cytochrome_P450_monoxygenase"/>
</dbReference>
<proteinExistence type="inferred from homology"/>
<dbReference type="InterPro" id="IPR001128">
    <property type="entry name" value="Cyt_P450"/>
</dbReference>
<dbReference type="RefSeq" id="XP_060290898.1">
    <property type="nucleotide sequence ID" value="XM_060446895.1"/>
</dbReference>
<evidence type="ECO:0000313" key="12">
    <source>
        <dbReference type="Proteomes" id="UP001172101"/>
    </source>
</evidence>
<evidence type="ECO:0000256" key="3">
    <source>
        <dbReference type="ARBA" id="ARBA00022617"/>
    </source>
</evidence>
<dbReference type="PANTHER" id="PTHR24305">
    <property type="entry name" value="CYTOCHROME P450"/>
    <property type="match status" value="1"/>
</dbReference>
<keyword evidence="5 9" id="KW-0560">Oxidoreductase</keyword>
<keyword evidence="4 8" id="KW-0479">Metal-binding</keyword>
<feature type="transmembrane region" description="Helical" evidence="10">
    <location>
        <begin position="12"/>
        <end position="31"/>
    </location>
</feature>
<accession>A0AA39ZUN0</accession>
<dbReference type="Pfam" id="PF00067">
    <property type="entry name" value="p450"/>
    <property type="match status" value="1"/>
</dbReference>
<dbReference type="InterPro" id="IPR002401">
    <property type="entry name" value="Cyt_P450_E_grp-I"/>
</dbReference>
<gene>
    <name evidence="11" type="ORF">B0T26DRAFT_794719</name>
</gene>
<sequence>MYPTMANVDRWTLAYGVLALIGATTLFNMAYNIFFHPLRSFPGPFWHRASRLPFAWDAIRGNNARHMYDMHQKYGRVVRVGPNHLSFTDVQSWKDIYGHRTGAQHSQTPEHAKSTVFYRSIPNVAKHIINADRSEHTLLRRAMSHGFSDKSIRNQEVLIKRYVDLLVKRLHENCSDGEKPLNMVPWYNWTTFDIIGDLVFAESFGCLEEQRYHPFVHMIIKTIAVGGIRVFTGYLNLDFVANFMMVISSFQRPFLELIEGMHVKLKKRLENPVERDDLFEGLMKHRKDWATPTRTTLTQTPQNLEMKSLQSNAVIIVVAGSETTATLLSGVTYLLLSNPEAMEKLKHEVRSTFKRADEITFASAGKLQYMLACLNEALRHYPPAPINLVRDVAPGGAVIAGHAVPERTMVESSQWAMYHDDEYWREPWAFKPERFLVDESTADGTEGEARDMFEALQPFSYGPRNCIGRNLAYAEMRLILARIIFDFDLRLADDSKLWIERQKTYGLWDKLPLNVYLTPVDHSATTPVPVAV</sequence>